<evidence type="ECO:0000313" key="1">
    <source>
        <dbReference type="EMBL" id="SHL07160.1"/>
    </source>
</evidence>
<keyword evidence="2" id="KW-1185">Reference proteome</keyword>
<gene>
    <name evidence="1" type="ORF">SAMN05444342_2918</name>
</gene>
<dbReference type="Proteomes" id="UP000184203">
    <property type="component" value="Unassembled WGS sequence"/>
</dbReference>
<accession>A0A1M6XMB9</accession>
<sequence>MASSFVIFSSSSYSSSTIHSFIRSLMSFKARMGILPTCECSATTVGPPAYRVTAAGRLPLESTTAFFRGGPAVSDRFRARRRPRGVLQRGIPSRTMSSVRHQGHFSFAQSNGAVRRRCPIGPEDSPIHTISSTPHGIVMRPLPSVKIPFHYFSVSLLLVRTIICRNGMSHSTTDLTI</sequence>
<evidence type="ECO:0000313" key="2">
    <source>
        <dbReference type="Proteomes" id="UP000184203"/>
    </source>
</evidence>
<organism evidence="1 2">
    <name type="scientific">Haladaptatus paucihalophilus DX253</name>
    <dbReference type="NCBI Taxonomy" id="797209"/>
    <lineage>
        <taxon>Archaea</taxon>
        <taxon>Methanobacteriati</taxon>
        <taxon>Methanobacteriota</taxon>
        <taxon>Stenosarchaea group</taxon>
        <taxon>Halobacteria</taxon>
        <taxon>Halobacteriales</taxon>
        <taxon>Haladaptataceae</taxon>
        <taxon>Haladaptatus</taxon>
    </lineage>
</organism>
<reference evidence="2" key="1">
    <citation type="submission" date="2016-11" db="EMBL/GenBank/DDBJ databases">
        <authorList>
            <person name="Varghese N."/>
            <person name="Submissions S."/>
        </authorList>
    </citation>
    <scope>NUCLEOTIDE SEQUENCE [LARGE SCALE GENOMIC DNA]</scope>
    <source>
        <strain evidence="2">DX253</strain>
    </source>
</reference>
<dbReference type="EMBL" id="FRAN01000004">
    <property type="protein sequence ID" value="SHL07160.1"/>
    <property type="molecule type" value="Genomic_DNA"/>
</dbReference>
<dbReference type="AlphaFoldDB" id="A0A1M6XMB9"/>
<protein>
    <submittedName>
        <fullName evidence="1">Uncharacterized protein</fullName>
    </submittedName>
</protein>
<name>A0A1M6XMB9_HALPU</name>
<proteinExistence type="predicted"/>